<dbReference type="RefSeq" id="WP_147359890.1">
    <property type="nucleotide sequence ID" value="NZ_QRKN01000035.1"/>
</dbReference>
<dbReference type="InterPro" id="IPR040607">
    <property type="entry name" value="ALP_N"/>
</dbReference>
<evidence type="ECO:0000259" key="1">
    <source>
        <dbReference type="Pfam" id="PF17989"/>
    </source>
</evidence>
<dbReference type="InterPro" id="IPR043129">
    <property type="entry name" value="ATPase_NBD"/>
</dbReference>
<dbReference type="EMBL" id="QRKN01000035">
    <property type="protein sequence ID" value="RHI16044.1"/>
    <property type="molecule type" value="Genomic_DNA"/>
</dbReference>
<sequence length="247" mass="27776">DTKVEDDSFYLLTLAAVAKELKRRGLAEAKVFLAVGLPLTRFGAEKNDFIKYLTKNKRVSFKYENESYHIEIDDVAVFPQCYAAVVDKIPAMAKKTLIVDIGSWTIDIMPVINKSPDESKCVTIPKGLITCMRSINEQCVRQLNGEVDESEIQNIMRYGRADIDDEYFAIIKAEIEDFVDKVYNSIREFGYNLKTTPIVFVGGGAVVMKNFGSHDAKNISYNLDVKANARGYEQLATMGLKSTKRLS</sequence>
<dbReference type="Gene3D" id="3.30.420.40">
    <property type="match status" value="2"/>
</dbReference>
<comment type="caution">
    <text evidence="2">The sequence shown here is derived from an EMBL/GenBank/DDBJ whole genome shotgun (WGS) entry which is preliminary data.</text>
</comment>
<gene>
    <name evidence="2" type="ORF">DW172_16770</name>
</gene>
<name>A0A414ZH03_9FIRM</name>
<proteinExistence type="predicted"/>
<dbReference type="SUPFAM" id="SSF53067">
    <property type="entry name" value="Actin-like ATPase domain"/>
    <property type="match status" value="2"/>
</dbReference>
<accession>A0A414ZH03</accession>
<dbReference type="CDD" id="cd10227">
    <property type="entry name" value="ASKHA_NBD_ParM-like"/>
    <property type="match status" value="1"/>
</dbReference>
<evidence type="ECO:0000313" key="2">
    <source>
        <dbReference type="EMBL" id="RHI16044.1"/>
    </source>
</evidence>
<feature type="domain" description="Actin-like protein N-terminal" evidence="1">
    <location>
        <begin position="1"/>
        <end position="82"/>
    </location>
</feature>
<dbReference type="Pfam" id="PF17989">
    <property type="entry name" value="ALP_N"/>
    <property type="match status" value="1"/>
</dbReference>
<feature type="non-terminal residue" evidence="2">
    <location>
        <position position="1"/>
    </location>
</feature>
<organism evidence="2 3">
    <name type="scientific">Agathobacter rectalis</name>
    <dbReference type="NCBI Taxonomy" id="39491"/>
    <lineage>
        <taxon>Bacteria</taxon>
        <taxon>Bacillati</taxon>
        <taxon>Bacillota</taxon>
        <taxon>Clostridia</taxon>
        <taxon>Lachnospirales</taxon>
        <taxon>Lachnospiraceae</taxon>
        <taxon>Agathobacter</taxon>
    </lineage>
</organism>
<dbReference type="Proteomes" id="UP000285865">
    <property type="component" value="Unassembled WGS sequence"/>
</dbReference>
<protein>
    <submittedName>
        <fullName evidence="2">Plasmid segregation actin-type ATPase ParM</fullName>
    </submittedName>
</protein>
<evidence type="ECO:0000313" key="3">
    <source>
        <dbReference type="Proteomes" id="UP000285865"/>
    </source>
</evidence>
<reference evidence="2 3" key="1">
    <citation type="submission" date="2018-08" db="EMBL/GenBank/DDBJ databases">
        <title>A genome reference for cultivated species of the human gut microbiota.</title>
        <authorList>
            <person name="Zou Y."/>
            <person name="Xue W."/>
            <person name="Luo G."/>
        </authorList>
    </citation>
    <scope>NUCLEOTIDE SEQUENCE [LARGE SCALE GENOMIC DNA]</scope>
    <source>
        <strain evidence="2 3">AM16-11</strain>
    </source>
</reference>
<dbReference type="AlphaFoldDB" id="A0A414ZH03"/>